<dbReference type="Gene3D" id="2.10.109.10">
    <property type="entry name" value="Umud Fragment, subunit A"/>
    <property type="match status" value="1"/>
</dbReference>
<sequence length="230" mass="24316">MHFLCLVSHCSTAHRSGACHANVDQADRGGLRRSNDRGRLCYPMNAHRFAGGAWIVTTAIALIVGGSYSAGLRINMTASAPRGLWLISRIEAGSVRPGEMVSVCPPAQRVVIAMLRHGFIGPGNCLGTDSEPLLKPVAAVAGNTVIIRPAGLIEVNGMLLPNSAPLANMPAWPAGTYTVKPGQVWLISSYDPGSFDSRYFGPVPTANILGQAIPILIDGDAKRMALRPLL</sequence>
<evidence type="ECO:0000313" key="3">
    <source>
        <dbReference type="EMBL" id="AHJ63198.1"/>
    </source>
</evidence>
<dbReference type="GO" id="GO:0006465">
    <property type="term" value="P:signal peptide processing"/>
    <property type="evidence" value="ECO:0007669"/>
    <property type="project" value="InterPro"/>
</dbReference>
<evidence type="ECO:0000313" key="4">
    <source>
        <dbReference type="Proteomes" id="UP000019438"/>
    </source>
</evidence>
<dbReference type="KEGG" id="gbc:GbCGDNIH3_7086"/>
<name>A0AAN0VFW3_9PROT</name>
<feature type="domain" description="Peptidase S26" evidence="2">
    <location>
        <begin position="54"/>
        <end position="213"/>
    </location>
</feature>
<gene>
    <name evidence="3" type="ORF">GbCGDNIH3_7086</name>
</gene>
<dbReference type="AlphaFoldDB" id="A0AAN0VFW3"/>
<dbReference type="InterPro" id="IPR019533">
    <property type="entry name" value="Peptidase_S26"/>
</dbReference>
<dbReference type="GO" id="GO:0004252">
    <property type="term" value="F:serine-type endopeptidase activity"/>
    <property type="evidence" value="ECO:0007669"/>
    <property type="project" value="InterPro"/>
</dbReference>
<keyword evidence="1" id="KW-0812">Transmembrane</keyword>
<keyword evidence="1" id="KW-0472">Membrane</keyword>
<evidence type="ECO:0000256" key="1">
    <source>
        <dbReference type="SAM" id="Phobius"/>
    </source>
</evidence>
<dbReference type="InterPro" id="IPR036286">
    <property type="entry name" value="LexA/Signal_pep-like_sf"/>
</dbReference>
<accession>A0AAN0VFW3</accession>
<feature type="transmembrane region" description="Helical" evidence="1">
    <location>
        <begin position="52"/>
        <end position="72"/>
    </location>
</feature>
<proteinExistence type="predicted"/>
<dbReference type="EMBL" id="CP003181">
    <property type="protein sequence ID" value="AHJ63198.1"/>
    <property type="molecule type" value="Genomic_DNA"/>
</dbReference>
<reference evidence="4" key="1">
    <citation type="submission" date="2012-06" db="EMBL/GenBank/DDBJ databases">
        <title>Genome analysis of multiple Granulibacter bethesdensis isolates demonstrates substantial genome diversity.</title>
        <authorList>
            <person name="Greenberg D.E."/>
            <person name="Porcella S.F."/>
            <person name="Zarember K."/>
            <person name="Zelazny A.M."/>
            <person name="Bruno D."/>
            <person name="Martens C."/>
            <person name="Barbian K.D."/>
            <person name="Jaske E."/>
            <person name="Holland S.M."/>
        </authorList>
    </citation>
    <scope>NUCLEOTIDE SEQUENCE [LARGE SCALE GENOMIC DNA]</scope>
    <source>
        <strain evidence="4">CGDNIH3</strain>
    </source>
</reference>
<dbReference type="Pfam" id="PF10502">
    <property type="entry name" value="Peptidase_S26"/>
    <property type="match status" value="1"/>
</dbReference>
<protein>
    <recommendedName>
        <fullName evidence="2">Peptidase S26 domain-containing protein</fullName>
    </recommendedName>
</protein>
<keyword evidence="1" id="KW-1133">Transmembrane helix</keyword>
<organism evidence="3 4">
    <name type="scientific">Granulibacter bethesdensis</name>
    <dbReference type="NCBI Taxonomy" id="364410"/>
    <lineage>
        <taxon>Bacteria</taxon>
        <taxon>Pseudomonadati</taxon>
        <taxon>Pseudomonadota</taxon>
        <taxon>Alphaproteobacteria</taxon>
        <taxon>Acetobacterales</taxon>
        <taxon>Acetobacteraceae</taxon>
        <taxon>Granulibacter</taxon>
    </lineage>
</organism>
<dbReference type="SUPFAM" id="SSF51306">
    <property type="entry name" value="LexA/Signal peptidase"/>
    <property type="match status" value="1"/>
</dbReference>
<evidence type="ECO:0000259" key="2">
    <source>
        <dbReference type="Pfam" id="PF10502"/>
    </source>
</evidence>
<dbReference type="Proteomes" id="UP000019438">
    <property type="component" value="Chromosome"/>
</dbReference>